<dbReference type="InterPro" id="IPR056546">
    <property type="entry name" value="MreB_MamK-like"/>
</dbReference>
<organism evidence="7 8">
    <name type="scientific">Kosmotoga olearia (strain ATCC BAA-1733 / DSM 21960 / TBF 19.5.1)</name>
    <dbReference type="NCBI Taxonomy" id="521045"/>
    <lineage>
        <taxon>Bacteria</taxon>
        <taxon>Thermotogati</taxon>
        <taxon>Thermotogota</taxon>
        <taxon>Thermotogae</taxon>
        <taxon>Kosmotogales</taxon>
        <taxon>Kosmotogaceae</taxon>
        <taxon>Kosmotoga</taxon>
    </lineage>
</organism>
<dbReference type="PRINTS" id="PR01652">
    <property type="entry name" value="SHAPEPROTEIN"/>
</dbReference>
<dbReference type="Gene3D" id="3.30.420.40">
    <property type="match status" value="3"/>
</dbReference>
<keyword evidence="2 6" id="KW-0547">Nucleotide-binding</keyword>
<dbReference type="Proteomes" id="UP000002382">
    <property type="component" value="Chromosome"/>
</dbReference>
<dbReference type="NCBIfam" id="NF010539">
    <property type="entry name" value="PRK13927.1"/>
    <property type="match status" value="1"/>
</dbReference>
<dbReference type="PANTHER" id="PTHR42749:SF1">
    <property type="entry name" value="CELL SHAPE-DETERMINING PROTEIN MREB"/>
    <property type="match status" value="1"/>
</dbReference>
<dbReference type="HOGENOM" id="CLU_052037_0_0_0"/>
<evidence type="ECO:0000256" key="5">
    <source>
        <dbReference type="ARBA" id="ARBA00023458"/>
    </source>
</evidence>
<feature type="binding site" evidence="6">
    <location>
        <begin position="157"/>
        <end position="159"/>
    </location>
    <ligand>
        <name>ATP</name>
        <dbReference type="ChEBI" id="CHEBI:30616"/>
    </ligand>
</feature>
<dbReference type="PANTHER" id="PTHR42749">
    <property type="entry name" value="CELL SHAPE-DETERMINING PROTEIN MREB"/>
    <property type="match status" value="1"/>
</dbReference>
<evidence type="ECO:0000256" key="2">
    <source>
        <dbReference type="ARBA" id="ARBA00022741"/>
    </source>
</evidence>
<dbReference type="SUPFAM" id="SSF53067">
    <property type="entry name" value="Actin-like ATPase domain"/>
    <property type="match status" value="2"/>
</dbReference>
<dbReference type="InterPro" id="IPR043129">
    <property type="entry name" value="ATPase_NBD"/>
</dbReference>
<dbReference type="OrthoDB" id="9768127at2"/>
<dbReference type="GO" id="GO:0005737">
    <property type="term" value="C:cytoplasm"/>
    <property type="evidence" value="ECO:0007669"/>
    <property type="project" value="UniProtKB-SubCell"/>
</dbReference>
<keyword evidence="3 6" id="KW-0067">ATP-binding</keyword>
<evidence type="ECO:0000256" key="1">
    <source>
        <dbReference type="ARBA" id="ARBA00022490"/>
    </source>
</evidence>
<dbReference type="Pfam" id="PF06723">
    <property type="entry name" value="MreB_Mbl"/>
    <property type="match status" value="1"/>
</dbReference>
<dbReference type="HAMAP" id="MF_02207">
    <property type="entry name" value="MreB"/>
    <property type="match status" value="1"/>
</dbReference>
<name>C5CD50_KOSOT</name>
<protein>
    <recommendedName>
        <fullName evidence="6">Cell shape-determining protein MreB</fullName>
    </recommendedName>
</protein>
<dbReference type="GO" id="GO:0008360">
    <property type="term" value="P:regulation of cell shape"/>
    <property type="evidence" value="ECO:0007669"/>
    <property type="project" value="UniProtKB-UniRule"/>
</dbReference>
<feature type="binding site" evidence="6">
    <location>
        <begin position="287"/>
        <end position="290"/>
    </location>
    <ligand>
        <name>ATP</name>
        <dbReference type="ChEBI" id="CHEBI:30616"/>
    </ligand>
</feature>
<keyword evidence="4 6" id="KW-0133">Cell shape</keyword>
<dbReference type="KEGG" id="kol:Kole_0269"/>
<proteinExistence type="inferred from homology"/>
<dbReference type="NCBIfam" id="TIGR00904">
    <property type="entry name" value="mreB"/>
    <property type="match status" value="1"/>
</dbReference>
<sequence length="339" mass="36521">MLFRQDMGIDLGTANTLVFVKGSGVVVNEPSVVAIDSESQKILQVGLEAKKMVGKTPASIIAIRPLRDGVIADYDIALAMLKYFISRASNRFTLLKPRVVIGVPSGATEVERRALTDAGLEAGAKKAFLIEEPMASAIGVGLNVEEPTGNMIVDIGGGTTEIAVISLGSIVLSQSIRTAGDELDESIVQYVKDKYRLSIGEKTAERVKIEIGNVVDHEDFDEAETEVIGLDLNTGLPKKLILKGYEVREAITEPVNRIVEAVKFTIENTPPELVSDIVLNGINVAGGGALLKGIRELLERETRIKVNLADDPLTCVARGAGMVLERVSILERISKENQY</sequence>
<keyword evidence="8" id="KW-1185">Reference proteome</keyword>
<dbReference type="GO" id="GO:0000902">
    <property type="term" value="P:cell morphogenesis"/>
    <property type="evidence" value="ECO:0007669"/>
    <property type="project" value="InterPro"/>
</dbReference>
<accession>C5CD50</accession>
<evidence type="ECO:0000313" key="7">
    <source>
        <dbReference type="EMBL" id="ACR78994.1"/>
    </source>
</evidence>
<dbReference type="STRING" id="521045.Kole_0269"/>
<dbReference type="EMBL" id="CP001634">
    <property type="protein sequence ID" value="ACR78994.1"/>
    <property type="molecule type" value="Genomic_DNA"/>
</dbReference>
<dbReference type="eggNOG" id="COG1077">
    <property type="taxonomic scope" value="Bacteria"/>
</dbReference>
<comment type="subunit">
    <text evidence="6">Forms polymers.</text>
</comment>
<reference evidence="7 8" key="1">
    <citation type="submission" date="2009-06" db="EMBL/GenBank/DDBJ databases">
        <title>Complete sequence of Thermotogales bacterium TBF 19.5.1.</title>
        <authorList>
            <consortium name="US DOE Joint Genome Institute"/>
            <person name="Lucas S."/>
            <person name="Copeland A."/>
            <person name="Lapidus A."/>
            <person name="Glavina del Rio T."/>
            <person name="Tice H."/>
            <person name="Bruce D."/>
            <person name="Goodwin L."/>
            <person name="Pitluck S."/>
            <person name="Chertkov O."/>
            <person name="Brettin T."/>
            <person name="Detter J.C."/>
            <person name="Han C."/>
            <person name="Schmutz J."/>
            <person name="Larimer F."/>
            <person name="Land M."/>
            <person name="Hauser L."/>
            <person name="Kyrpides N."/>
            <person name="Ovchinnikova G."/>
            <person name="Noll K."/>
        </authorList>
    </citation>
    <scope>NUCLEOTIDE SEQUENCE [LARGE SCALE GENOMIC DNA]</scope>
    <source>
        <strain evidence="8">ATCC BAA-1733 / DSM 21960 / TBF 19.5.1</strain>
    </source>
</reference>
<reference evidence="7 8" key="2">
    <citation type="journal article" date="2011" name="J. Bacteriol.">
        <title>Genome Sequence of Kosmotoga olearia Strain TBF 19.5.1, a Thermophilic Bacterium with a Wide Growth Temperature Range, Isolated from the Troll B Oil Platform in the North Sea.</title>
        <authorList>
            <person name="Swithers K.S."/>
            <person name="Dipippo J.L."/>
            <person name="Bruce D.C."/>
            <person name="Detter C."/>
            <person name="Tapia R."/>
            <person name="Han S."/>
            <person name="Goodwin L.A."/>
            <person name="Han J."/>
            <person name="Woyke T."/>
            <person name="Pitluck S."/>
            <person name="Pennacchio L."/>
            <person name="Nolan M."/>
            <person name="Mikhailova N."/>
            <person name="Land M.L."/>
            <person name="Nesbo C.L."/>
            <person name="Gogarten J.P."/>
            <person name="Noll K.M."/>
        </authorList>
    </citation>
    <scope>NUCLEOTIDE SEQUENCE [LARGE SCALE GENOMIC DNA]</scope>
    <source>
        <strain evidence="8">ATCC BAA-1733 / DSM 21960 / TBF 19.5.1</strain>
    </source>
</reference>
<dbReference type="AlphaFoldDB" id="C5CD50"/>
<comment type="function">
    <text evidence="6">Forms membrane-associated dynamic filaments that are essential for cell shape determination. Acts by regulating cell wall synthesis and cell elongation, and thus cell shape. A feedback loop between cell geometry and MreB localization may maintain elongated cell shape by targeting cell wall growth to regions of negative cell wall curvature.</text>
</comment>
<feature type="binding site" evidence="6">
    <location>
        <begin position="205"/>
        <end position="208"/>
    </location>
    <ligand>
        <name>ATP</name>
        <dbReference type="ChEBI" id="CHEBI:30616"/>
    </ligand>
</feature>
<gene>
    <name evidence="6" type="primary">mreB</name>
    <name evidence="7" type="ordered locus">Kole_0269</name>
</gene>
<evidence type="ECO:0000256" key="4">
    <source>
        <dbReference type="ARBA" id="ARBA00022960"/>
    </source>
</evidence>
<dbReference type="InterPro" id="IPR004753">
    <property type="entry name" value="MreB"/>
</dbReference>
<keyword evidence="1 6" id="KW-0963">Cytoplasm</keyword>
<comment type="subcellular location">
    <subcellularLocation>
        <location evidence="6">Cytoplasm</location>
    </subcellularLocation>
    <text evidence="6">Membrane-associated.</text>
</comment>
<dbReference type="GO" id="GO:0005524">
    <property type="term" value="F:ATP binding"/>
    <property type="evidence" value="ECO:0007669"/>
    <property type="project" value="UniProtKB-KW"/>
</dbReference>
<dbReference type="RefSeq" id="WP_012744781.1">
    <property type="nucleotide sequence ID" value="NC_012785.1"/>
</dbReference>
<dbReference type="CDD" id="cd10225">
    <property type="entry name" value="ASKHA_NBD_MreB-like"/>
    <property type="match status" value="1"/>
</dbReference>
<evidence type="ECO:0000313" key="8">
    <source>
        <dbReference type="Proteomes" id="UP000002382"/>
    </source>
</evidence>
<feature type="binding site" evidence="6">
    <location>
        <begin position="13"/>
        <end position="15"/>
    </location>
    <ligand>
        <name>ATP</name>
        <dbReference type="ChEBI" id="CHEBI:30616"/>
    </ligand>
</feature>
<comment type="similarity">
    <text evidence="5 6">Belongs to the FtsA/MreB family.</text>
</comment>
<evidence type="ECO:0000256" key="3">
    <source>
        <dbReference type="ARBA" id="ARBA00022840"/>
    </source>
</evidence>
<evidence type="ECO:0000256" key="6">
    <source>
        <dbReference type="HAMAP-Rule" id="MF_02207"/>
    </source>
</evidence>